<dbReference type="PANTHER" id="PTHR11801">
    <property type="entry name" value="SIGNAL TRANSDUCER AND ACTIVATOR OF TRANSCRIPTION"/>
    <property type="match status" value="1"/>
</dbReference>
<feature type="region of interest" description="Disordered" evidence="14">
    <location>
        <begin position="793"/>
        <end position="837"/>
    </location>
</feature>
<dbReference type="OrthoDB" id="19300at2759"/>
<dbReference type="GO" id="GO:0003700">
    <property type="term" value="F:DNA-binding transcription factor activity"/>
    <property type="evidence" value="ECO:0007669"/>
    <property type="project" value="InterPro"/>
</dbReference>
<protein>
    <recommendedName>
        <fullName evidence="13">Signal transducer and activator of transcription</fullName>
    </recommendedName>
</protein>
<dbReference type="SMART" id="SM00964">
    <property type="entry name" value="STAT_int"/>
    <property type="match status" value="1"/>
</dbReference>
<keyword evidence="9 13" id="KW-0010">Activator</keyword>
<dbReference type="CDD" id="cd16855">
    <property type="entry name" value="STAT5_CCD"/>
    <property type="match status" value="1"/>
</dbReference>
<dbReference type="InterPro" id="IPR013801">
    <property type="entry name" value="STAT_TF_DNA-bd"/>
</dbReference>
<accession>A0A8S1CID9</accession>
<evidence type="ECO:0000256" key="1">
    <source>
        <dbReference type="ARBA" id="ARBA00004123"/>
    </source>
</evidence>
<dbReference type="Gene3D" id="3.30.505.10">
    <property type="entry name" value="SH2 domain"/>
    <property type="match status" value="1"/>
</dbReference>
<feature type="domain" description="SH2" evidence="15">
    <location>
        <begin position="660"/>
        <end position="758"/>
    </location>
</feature>
<dbReference type="PROSITE" id="PS50001">
    <property type="entry name" value="SH2"/>
    <property type="match status" value="1"/>
</dbReference>
<dbReference type="InterPro" id="IPR015988">
    <property type="entry name" value="STAT_TF_CC"/>
</dbReference>
<evidence type="ECO:0000256" key="13">
    <source>
        <dbReference type="RuleBase" id="RU046415"/>
    </source>
</evidence>
<dbReference type="Pfam" id="PF21354">
    <property type="entry name" value="STAT_linker"/>
    <property type="match status" value="1"/>
</dbReference>
<feature type="compositionally biased region" description="Polar residues" evidence="14">
    <location>
        <begin position="797"/>
        <end position="811"/>
    </location>
</feature>
<evidence type="ECO:0000256" key="9">
    <source>
        <dbReference type="ARBA" id="ARBA00023159"/>
    </source>
</evidence>
<feature type="region of interest" description="Disordered" evidence="14">
    <location>
        <begin position="160"/>
        <end position="180"/>
    </location>
</feature>
<dbReference type="InterPro" id="IPR036860">
    <property type="entry name" value="SH2_dom_sf"/>
</dbReference>
<evidence type="ECO:0000256" key="8">
    <source>
        <dbReference type="ARBA" id="ARBA00023125"/>
    </source>
</evidence>
<dbReference type="GO" id="GO:0005829">
    <property type="term" value="C:cytosol"/>
    <property type="evidence" value="ECO:0007669"/>
    <property type="project" value="UniProtKB-ARBA"/>
</dbReference>
<dbReference type="InterPro" id="IPR036535">
    <property type="entry name" value="STAT_N_sf"/>
</dbReference>
<dbReference type="InterPro" id="IPR008967">
    <property type="entry name" value="p53-like_TF_DNA-bd_sf"/>
</dbReference>
<reference evidence="16 17" key="1">
    <citation type="submission" date="2020-04" db="EMBL/GenBank/DDBJ databases">
        <authorList>
            <person name="Alioto T."/>
            <person name="Alioto T."/>
            <person name="Gomez Garrido J."/>
        </authorList>
    </citation>
    <scope>NUCLEOTIDE SEQUENCE [LARGE SCALE GENOMIC DNA]</scope>
</reference>
<dbReference type="FunFam" id="1.10.238.10:FF:000029">
    <property type="entry name" value="Signal transducer and transcription activator 6"/>
    <property type="match status" value="1"/>
</dbReference>
<feature type="compositionally biased region" description="Polar residues" evidence="14">
    <location>
        <begin position="12"/>
        <end position="23"/>
    </location>
</feature>
<keyword evidence="17" id="KW-1185">Reference proteome</keyword>
<keyword evidence="7 13" id="KW-0805">Transcription regulation</keyword>
<evidence type="ECO:0000256" key="3">
    <source>
        <dbReference type="ARBA" id="ARBA00005586"/>
    </source>
</evidence>
<dbReference type="Pfam" id="PF02864">
    <property type="entry name" value="STAT_bind"/>
    <property type="match status" value="1"/>
</dbReference>
<dbReference type="Gene3D" id="2.60.40.630">
    <property type="entry name" value="STAT transcription factor, DNA-binding domain"/>
    <property type="match status" value="1"/>
</dbReference>
<proteinExistence type="inferred from homology"/>
<dbReference type="SUPFAM" id="SSF47655">
    <property type="entry name" value="STAT"/>
    <property type="match status" value="1"/>
</dbReference>
<evidence type="ECO:0000256" key="14">
    <source>
        <dbReference type="SAM" id="MobiDB-lite"/>
    </source>
</evidence>
<feature type="region of interest" description="Disordered" evidence="14">
    <location>
        <begin position="1"/>
        <end position="24"/>
    </location>
</feature>
<dbReference type="AlphaFoldDB" id="A0A8S1CID9"/>
<name>A0A8S1CID9_9INSE</name>
<dbReference type="Gene3D" id="1.10.238.10">
    <property type="entry name" value="EF-hand"/>
    <property type="match status" value="1"/>
</dbReference>
<feature type="compositionally biased region" description="Low complexity" evidence="14">
    <location>
        <begin position="169"/>
        <end position="180"/>
    </location>
</feature>
<keyword evidence="11 13" id="KW-0539">Nucleus</keyword>
<dbReference type="Proteomes" id="UP000494165">
    <property type="component" value="Unassembled WGS sequence"/>
</dbReference>
<dbReference type="GO" id="GO:0007166">
    <property type="term" value="P:cell surface receptor signaling pathway"/>
    <property type="evidence" value="ECO:0007669"/>
    <property type="project" value="UniProtKB-ARBA"/>
</dbReference>
<dbReference type="Pfam" id="PF01017">
    <property type="entry name" value="STAT_alpha"/>
    <property type="match status" value="1"/>
</dbReference>
<dbReference type="CDD" id="cd09919">
    <property type="entry name" value="SH2_STAT_family"/>
    <property type="match status" value="1"/>
</dbReference>
<dbReference type="GO" id="GO:0005634">
    <property type="term" value="C:nucleus"/>
    <property type="evidence" value="ECO:0007669"/>
    <property type="project" value="UniProtKB-SubCell"/>
</dbReference>
<gene>
    <name evidence="16" type="ORF">CLODIP_2_CD12106</name>
</gene>
<dbReference type="FunFam" id="2.60.40.630:FF:000002">
    <property type="entry name" value="Signal transducer and activator of transcription"/>
    <property type="match status" value="1"/>
</dbReference>
<dbReference type="CDD" id="cd16849">
    <property type="entry name" value="STAT5_DBD"/>
    <property type="match status" value="1"/>
</dbReference>
<comment type="caution">
    <text evidence="16">The sequence shown here is derived from an EMBL/GenBank/DDBJ whole genome shotgun (WGS) entry which is preliminary data.</text>
</comment>
<keyword evidence="10 13" id="KW-0804">Transcription</keyword>
<dbReference type="Pfam" id="PF00017">
    <property type="entry name" value="SH2"/>
    <property type="match status" value="1"/>
</dbReference>
<dbReference type="InterPro" id="IPR048988">
    <property type="entry name" value="STAT_linker"/>
</dbReference>
<organism evidence="16 17">
    <name type="scientific">Cloeon dipterum</name>
    <dbReference type="NCBI Taxonomy" id="197152"/>
    <lineage>
        <taxon>Eukaryota</taxon>
        <taxon>Metazoa</taxon>
        <taxon>Ecdysozoa</taxon>
        <taxon>Arthropoda</taxon>
        <taxon>Hexapoda</taxon>
        <taxon>Insecta</taxon>
        <taxon>Pterygota</taxon>
        <taxon>Palaeoptera</taxon>
        <taxon>Ephemeroptera</taxon>
        <taxon>Pisciforma</taxon>
        <taxon>Baetidae</taxon>
        <taxon>Cloeon</taxon>
    </lineage>
</organism>
<dbReference type="InterPro" id="IPR035858">
    <property type="entry name" value="STAT5a/5b_DBD"/>
</dbReference>
<evidence type="ECO:0000313" key="16">
    <source>
        <dbReference type="EMBL" id="CAB3370079.1"/>
    </source>
</evidence>
<dbReference type="Pfam" id="PF02865">
    <property type="entry name" value="STAT_int"/>
    <property type="match status" value="1"/>
</dbReference>
<comment type="similarity">
    <text evidence="3 13">Belongs to the transcription factor STAT family.</text>
</comment>
<evidence type="ECO:0000256" key="4">
    <source>
        <dbReference type="ARBA" id="ARBA00022490"/>
    </source>
</evidence>
<dbReference type="InterPro" id="IPR046994">
    <property type="entry name" value="STAT5_CC"/>
</dbReference>
<dbReference type="InterPro" id="IPR000980">
    <property type="entry name" value="SH2"/>
</dbReference>
<dbReference type="Gene3D" id="1.20.1050.20">
    <property type="entry name" value="STAT transcription factor, all-alpha domain"/>
    <property type="match status" value="1"/>
</dbReference>
<evidence type="ECO:0000313" key="17">
    <source>
        <dbReference type="Proteomes" id="UP000494165"/>
    </source>
</evidence>
<keyword evidence="4 13" id="KW-0963">Cytoplasm</keyword>
<keyword evidence="6 12" id="KW-0727">SH2 domain</keyword>
<evidence type="ECO:0000256" key="11">
    <source>
        <dbReference type="ARBA" id="ARBA00023242"/>
    </source>
</evidence>
<evidence type="ECO:0000256" key="2">
    <source>
        <dbReference type="ARBA" id="ARBA00004496"/>
    </source>
</evidence>
<dbReference type="GO" id="GO:0003677">
    <property type="term" value="F:DNA binding"/>
    <property type="evidence" value="ECO:0007669"/>
    <property type="project" value="UniProtKB-KW"/>
</dbReference>
<keyword evidence="8 13" id="KW-0238">DNA-binding</keyword>
<dbReference type="InterPro" id="IPR001217">
    <property type="entry name" value="STAT"/>
</dbReference>
<evidence type="ECO:0000256" key="5">
    <source>
        <dbReference type="ARBA" id="ARBA00022553"/>
    </source>
</evidence>
<dbReference type="InterPro" id="IPR013800">
    <property type="entry name" value="STAT_TF_alpha"/>
</dbReference>
<dbReference type="GO" id="GO:0006357">
    <property type="term" value="P:regulation of transcription by RNA polymerase II"/>
    <property type="evidence" value="ECO:0007669"/>
    <property type="project" value="UniProtKB-ARBA"/>
</dbReference>
<evidence type="ECO:0000256" key="10">
    <source>
        <dbReference type="ARBA" id="ARBA00023163"/>
    </source>
</evidence>
<evidence type="ECO:0000256" key="6">
    <source>
        <dbReference type="ARBA" id="ARBA00022999"/>
    </source>
</evidence>
<keyword evidence="5 13" id="KW-0597">Phosphoprotein</keyword>
<comment type="subcellular location">
    <subcellularLocation>
        <location evidence="2 13">Cytoplasm</location>
    </subcellularLocation>
    <subcellularLocation>
        <location evidence="1 13">Nucleus</location>
    </subcellularLocation>
</comment>
<dbReference type="InterPro" id="IPR013799">
    <property type="entry name" value="STAT_TF_prot_interaction"/>
</dbReference>
<dbReference type="SUPFAM" id="SSF55550">
    <property type="entry name" value="SH2 domain"/>
    <property type="match status" value="1"/>
</dbReference>
<dbReference type="InterPro" id="IPR012345">
    <property type="entry name" value="STAT_TF_DNA-bd_N"/>
</dbReference>
<dbReference type="EMBL" id="CADEPI010000050">
    <property type="protein sequence ID" value="CAB3370079.1"/>
    <property type="molecule type" value="Genomic_DNA"/>
</dbReference>
<evidence type="ECO:0000256" key="7">
    <source>
        <dbReference type="ARBA" id="ARBA00023015"/>
    </source>
</evidence>
<sequence length="837" mass="94456">MDEDFKSRPSCAYQQAGGSSKRSTVSEEAAAMSLWAKAQHLGEEALQQVRAAYGDHFPIEVRHFLAGWLEEKMWPDFDPENPSYEHYAAELVQAMINELENKASTMANTDELFLVKMKLNDSITMFKTRYANNNLALVRIIKHCLSSDLKIVQQYESTWNSAGTSTGDSNSSSLPQASASRMMEHQQQIIQPQQQPQMMHNLGSALEATNAEITTQIEYLRSRTQKTAEDCRHIEQQQESFAIKYHECTKVNAQLQHLATQPRTPINLAAEAKWKQQKELLENMLSQFVASVLQMRLQLSDQLKETISLLNALQMRVLDEELIHWKREQQLAGNGASHVQTNLDSIQDWCDALAELVWTNRQQVKEAERLAAKLALEPPGFVNILPNLLNQATQMLSSLVTSTFIIEKQPPQVMKTNTRFSSTVRLLVGGKLNVHMNPPQVKVSIISESQANSLLKNDKNVKGDSSGEILNNTGSMEYHQATRQLSVSFRNMQLKKIKRAEKKGTESVMDEKFALLFQSQFNVGGGELVFQVWTLSLPVVVIVHGNQEPHAWATVTWDNAFAEAGRPPFTVPEKVPWHAVAEALNMKFKSSTGRALTEDNLRFLGEKAFRAGNSNIQDYSSMLLTWAQFCKEPLQERNFTFWEWFYSVMKVTREHLRGPWTDGSILGFVRKKQAEEMISSCPLGTFLLRFSDSELGGVVIAWYGNQGNGPAVSMLHPFTSKDFSIRSLGDRLSDLQYLTTLYPDTPKDNAFSKYYNPFRDNQPPQKNGYVMPVLVTHVPGMPRFSRWDRLPNGMPSYPSTPQNMFQPQSPEGSVRDTPSVVSGVENPASGMSTVMEL</sequence>
<dbReference type="SUPFAM" id="SSF49417">
    <property type="entry name" value="p53-like transcription factors"/>
    <property type="match status" value="1"/>
</dbReference>
<dbReference type="Gene3D" id="1.10.532.10">
    <property type="entry name" value="STAT transcription factor, N-terminal domain"/>
    <property type="match status" value="1"/>
</dbReference>
<evidence type="ECO:0000259" key="15">
    <source>
        <dbReference type="PROSITE" id="PS50001"/>
    </source>
</evidence>
<evidence type="ECO:0000256" key="12">
    <source>
        <dbReference type="PROSITE-ProRule" id="PRU00191"/>
    </source>
</evidence>
<dbReference type="SUPFAM" id="SSF48092">
    <property type="entry name" value="Transcription factor STAT-4 N-domain"/>
    <property type="match status" value="1"/>
</dbReference>